<dbReference type="PANTHER" id="PTHR43652">
    <property type="entry name" value="BASIC AMINO ACID ANTIPORTER YFCC-RELATED"/>
    <property type="match status" value="1"/>
</dbReference>
<keyword evidence="5 7" id="KW-1133">Transmembrane helix</keyword>
<dbReference type="Gene3D" id="3.30.70.1450">
    <property type="entry name" value="Regulator of K+ conductance, C-terminal domain"/>
    <property type="match status" value="2"/>
</dbReference>
<reference evidence="9 10" key="1">
    <citation type="journal article" date="2023" name="Int. J. Syst. Evol. Microbiol.">
        <title>Lactiplantibacillus brownii sp. nov., a novel psychrotolerant species isolated from sauerkraut.</title>
        <authorList>
            <person name="Heng Y.C."/>
            <person name="Silvaraju S."/>
            <person name="Lee J.K.Y."/>
            <person name="Kittelmann S."/>
        </authorList>
    </citation>
    <scope>NUCLEOTIDE SEQUENCE [LARGE SCALE GENOMIC DNA]</scope>
    <source>
        <strain evidence="9 10">WILCCON 0030</strain>
    </source>
</reference>
<keyword evidence="3 7" id="KW-0812">Transmembrane</keyword>
<dbReference type="InterPro" id="IPR006037">
    <property type="entry name" value="RCK_C"/>
</dbReference>
<evidence type="ECO:0000313" key="9">
    <source>
        <dbReference type="EMBL" id="MDQ7937149.1"/>
    </source>
</evidence>
<organism evidence="9 10">
    <name type="scientific">Lactiplantibacillus brownii</name>
    <dbReference type="NCBI Taxonomy" id="3069269"/>
    <lineage>
        <taxon>Bacteria</taxon>
        <taxon>Bacillati</taxon>
        <taxon>Bacillota</taxon>
        <taxon>Bacilli</taxon>
        <taxon>Lactobacillales</taxon>
        <taxon>Lactobacillaceae</taxon>
        <taxon>Lactiplantibacillus</taxon>
    </lineage>
</organism>
<evidence type="ECO:0000256" key="6">
    <source>
        <dbReference type="ARBA" id="ARBA00023136"/>
    </source>
</evidence>
<feature type="transmembrane region" description="Helical" evidence="7">
    <location>
        <begin position="52"/>
        <end position="71"/>
    </location>
</feature>
<dbReference type="PROSITE" id="PS51202">
    <property type="entry name" value="RCK_C"/>
    <property type="match status" value="2"/>
</dbReference>
<proteinExistence type="predicted"/>
<evidence type="ECO:0000259" key="8">
    <source>
        <dbReference type="PROSITE" id="PS51202"/>
    </source>
</evidence>
<comment type="caution">
    <text evidence="9">The sequence shown here is derived from an EMBL/GenBank/DDBJ whole genome shotgun (WGS) entry which is preliminary data.</text>
</comment>
<dbReference type="SUPFAM" id="SSF116726">
    <property type="entry name" value="TrkA C-terminal domain-like"/>
    <property type="match status" value="2"/>
</dbReference>
<feature type="domain" description="RCK C-terminal" evidence="8">
    <location>
        <begin position="298"/>
        <end position="384"/>
    </location>
</feature>
<dbReference type="PANTHER" id="PTHR43652:SF2">
    <property type="entry name" value="BASIC AMINO ACID ANTIPORTER YFCC-RELATED"/>
    <property type="match status" value="1"/>
</dbReference>
<feature type="transmembrane region" description="Helical" evidence="7">
    <location>
        <begin position="568"/>
        <end position="588"/>
    </location>
</feature>
<keyword evidence="4" id="KW-0677">Repeat</keyword>
<keyword evidence="10" id="KW-1185">Reference proteome</keyword>
<sequence length="591" mass="64257">MTVQIAVVLVTLLVTFVLMAMEITTPNAVILCALSFLMFVGILSPADALAGFANDGLATIALMYIVAYAIAKSNLITRLFNQILGNGKNERFSLLKLLATVSLISPFMNNTPIVSTLTPMVQRWCKQKGLAISKFLIPLSYATILSGLLTVLGTSTNLVAQGLLSKYHLKQFGLFDLAVVGIPITIVGLVYLLTVGYKLLPTYHGSSVDEIMAEPDDYLIEMSIGPEFDYLNRTVAEAKLQHLQNVFLAAINRRGQAIVPVTDGTILRLGDRLYFTGSVDCIQELLQIKGLIPSTEKINMADVTNERARLVEISIPDTSSLINQTIKSSQFRSVYGSVIVAIHRNSVRLHDQIGRIALKGGDNIVAITNSEPAQLEAMPDLHVFNVQTVQSNRKSYKDFLPILLLVATILISTLGIVDLFVGLAATCVLLFVTKCVSISDIVKAVDMNVLFLVASSYGLGLAMSNVGADKFIAKLMVTVAGTSAPLIYMFLLYFITNFLTAILSNAAAISLMFPIVISAAKIVNLPVMMLVMLITIAATADFSTPIGYQTNLIVYGPGHYKFTDYFKVGIPLNLICMVICVFVTYYVYIVA</sequence>
<feature type="transmembrane region" description="Helical" evidence="7">
    <location>
        <begin position="444"/>
        <end position="463"/>
    </location>
</feature>
<dbReference type="InterPro" id="IPR004680">
    <property type="entry name" value="Cit_transptr-like_dom"/>
</dbReference>
<evidence type="ECO:0000256" key="2">
    <source>
        <dbReference type="ARBA" id="ARBA00022448"/>
    </source>
</evidence>
<evidence type="ECO:0000256" key="4">
    <source>
        <dbReference type="ARBA" id="ARBA00022737"/>
    </source>
</evidence>
<feature type="transmembrane region" description="Helical" evidence="7">
    <location>
        <begin position="172"/>
        <end position="193"/>
    </location>
</feature>
<evidence type="ECO:0000256" key="3">
    <source>
        <dbReference type="ARBA" id="ARBA00022692"/>
    </source>
</evidence>
<feature type="transmembrane region" description="Helical" evidence="7">
    <location>
        <begin position="130"/>
        <end position="152"/>
    </location>
</feature>
<keyword evidence="6 7" id="KW-0472">Membrane</keyword>
<dbReference type="InterPro" id="IPR051679">
    <property type="entry name" value="DASS-Related_Transporters"/>
</dbReference>
<dbReference type="Pfam" id="PF02080">
    <property type="entry name" value="TrkA_C"/>
    <property type="match status" value="2"/>
</dbReference>
<keyword evidence="2" id="KW-0813">Transport</keyword>
<dbReference type="EMBL" id="JAVCWF010000001">
    <property type="protein sequence ID" value="MDQ7937149.1"/>
    <property type="molecule type" value="Genomic_DNA"/>
</dbReference>
<feature type="transmembrane region" description="Helical" evidence="7">
    <location>
        <begin position="402"/>
        <end position="432"/>
    </location>
</feature>
<feature type="transmembrane region" description="Helical" evidence="7">
    <location>
        <begin position="6"/>
        <end position="21"/>
    </location>
</feature>
<accession>A0ABU1A895</accession>
<evidence type="ECO:0000313" key="10">
    <source>
        <dbReference type="Proteomes" id="UP001227831"/>
    </source>
</evidence>
<gene>
    <name evidence="9" type="ORF">RA086_05850</name>
</gene>
<evidence type="ECO:0000256" key="5">
    <source>
        <dbReference type="ARBA" id="ARBA00022989"/>
    </source>
</evidence>
<dbReference type="InterPro" id="IPR036721">
    <property type="entry name" value="RCK_C_sf"/>
</dbReference>
<feature type="domain" description="RCK C-terminal" evidence="8">
    <location>
        <begin position="206"/>
        <end position="291"/>
    </location>
</feature>
<comment type="subcellular location">
    <subcellularLocation>
        <location evidence="1">Membrane</location>
        <topology evidence="1">Multi-pass membrane protein</topology>
    </subcellularLocation>
</comment>
<dbReference type="Pfam" id="PF03600">
    <property type="entry name" value="CitMHS"/>
    <property type="match status" value="1"/>
</dbReference>
<dbReference type="RefSeq" id="WP_308702922.1">
    <property type="nucleotide sequence ID" value="NZ_AP027463.1"/>
</dbReference>
<evidence type="ECO:0000256" key="7">
    <source>
        <dbReference type="SAM" id="Phobius"/>
    </source>
</evidence>
<protein>
    <submittedName>
        <fullName evidence="9">SLC13 family permease</fullName>
    </submittedName>
</protein>
<dbReference type="Proteomes" id="UP001227831">
    <property type="component" value="Unassembled WGS sequence"/>
</dbReference>
<evidence type="ECO:0000256" key="1">
    <source>
        <dbReference type="ARBA" id="ARBA00004141"/>
    </source>
</evidence>
<name>A0ABU1A895_9LACO</name>